<evidence type="ECO:0000256" key="12">
    <source>
        <dbReference type="ARBA" id="ARBA00048445"/>
    </source>
</evidence>
<dbReference type="InterPro" id="IPR013786">
    <property type="entry name" value="AcylCoA_DH/ox_N"/>
</dbReference>
<evidence type="ECO:0000256" key="6">
    <source>
        <dbReference type="ARBA" id="ARBA00023033"/>
    </source>
</evidence>
<dbReference type="PANTHER" id="PTHR43884:SF12">
    <property type="entry name" value="ISOVALERYL-COA DEHYDROGENASE, MITOCHONDRIAL-RELATED"/>
    <property type="match status" value="1"/>
</dbReference>
<evidence type="ECO:0000256" key="8">
    <source>
        <dbReference type="ARBA" id="ARBA00034317"/>
    </source>
</evidence>
<keyword evidence="4" id="KW-0547">Nucleotide-binding</keyword>
<dbReference type="GO" id="GO:0005737">
    <property type="term" value="C:cytoplasm"/>
    <property type="evidence" value="ECO:0007669"/>
    <property type="project" value="UniProtKB-SubCell"/>
</dbReference>
<comment type="catalytic activity">
    <reaction evidence="11">
        <text>dibenzothiophene + FMNH2 + O2 = dibenzothiophene 5-oxide + FMN + H2O + H(+)</text>
        <dbReference type="Rhea" id="RHEA:49076"/>
        <dbReference type="ChEBI" id="CHEBI:15377"/>
        <dbReference type="ChEBI" id="CHEBI:15378"/>
        <dbReference type="ChEBI" id="CHEBI:15379"/>
        <dbReference type="ChEBI" id="CHEBI:23681"/>
        <dbReference type="ChEBI" id="CHEBI:23683"/>
        <dbReference type="ChEBI" id="CHEBI:57618"/>
        <dbReference type="ChEBI" id="CHEBI:58210"/>
    </reaction>
</comment>
<evidence type="ECO:0000256" key="5">
    <source>
        <dbReference type="ARBA" id="ARBA00023002"/>
    </source>
</evidence>
<dbReference type="Gene3D" id="1.20.140.10">
    <property type="entry name" value="Butyryl-CoA Dehydrogenase, subunit A, domain 3"/>
    <property type="match status" value="1"/>
</dbReference>
<reference evidence="17 18" key="1">
    <citation type="submission" date="2019-12" db="EMBL/GenBank/DDBJ databases">
        <title>Rhizobium genotypes associated with high levels of biological nitrogen fixation by grain legumes in a temperate-maritime cropping system.</title>
        <authorList>
            <person name="Maluk M."/>
            <person name="Francesc Ferrando Molina F."/>
            <person name="Lopez Del Egido L."/>
            <person name="Lafos M."/>
            <person name="Langarica-Fuentes A."/>
            <person name="Gebre Yohannes G."/>
            <person name="Young M.W."/>
            <person name="Martin P."/>
            <person name="Gantlett R."/>
            <person name="Kenicer G."/>
            <person name="Hawes C."/>
            <person name="Begg G.S."/>
            <person name="Quilliam R.S."/>
            <person name="Squire G.R."/>
            <person name="Poole P.S."/>
            <person name="Young P.W."/>
            <person name="Iannetta P.M."/>
            <person name="James E.K."/>
        </authorList>
    </citation>
    <scope>NUCLEOTIDE SEQUENCE [LARGE SCALE GENOMIC DNA]</scope>
    <source>
        <strain evidence="17 18">JHI1118</strain>
    </source>
</reference>
<evidence type="ECO:0000313" key="18">
    <source>
        <dbReference type="Proteomes" id="UP000483035"/>
    </source>
</evidence>
<dbReference type="GO" id="GO:0004497">
    <property type="term" value="F:monooxygenase activity"/>
    <property type="evidence" value="ECO:0007669"/>
    <property type="project" value="UniProtKB-KW"/>
</dbReference>
<comment type="similarity">
    <text evidence="8">Belongs to the DszC flavin monooxygenase family.</text>
</comment>
<comment type="catalytic activity">
    <reaction evidence="12">
        <text>dibenzothiophene 5-oxide + FMNH2 + O2 = dibenzothiophene 5,5-dioxide + FMN + H2O + H(+)</text>
        <dbReference type="Rhea" id="RHEA:49080"/>
        <dbReference type="ChEBI" id="CHEBI:15377"/>
        <dbReference type="ChEBI" id="CHEBI:15378"/>
        <dbReference type="ChEBI" id="CHEBI:15379"/>
        <dbReference type="ChEBI" id="CHEBI:23683"/>
        <dbReference type="ChEBI" id="CHEBI:57618"/>
        <dbReference type="ChEBI" id="CHEBI:58210"/>
        <dbReference type="ChEBI" id="CHEBI:90356"/>
    </reaction>
</comment>
<dbReference type="SUPFAM" id="SSF56645">
    <property type="entry name" value="Acyl-CoA dehydrogenase NM domain-like"/>
    <property type="match status" value="1"/>
</dbReference>
<feature type="domain" description="Acyl-CoA dehydrogenase C-terminal" evidence="16">
    <location>
        <begin position="241"/>
        <end position="378"/>
    </location>
</feature>
<evidence type="ECO:0000256" key="7">
    <source>
        <dbReference type="ARBA" id="ARBA00034307"/>
    </source>
</evidence>
<dbReference type="InterPro" id="IPR037069">
    <property type="entry name" value="AcylCoA_DH/ox_N_sf"/>
</dbReference>
<keyword evidence="5" id="KW-0560">Oxidoreductase</keyword>
<keyword evidence="2" id="KW-0285">Flavoprotein</keyword>
<dbReference type="InterPro" id="IPR046373">
    <property type="entry name" value="Acyl-CoA_Oxase/DH_mid-dom_sf"/>
</dbReference>
<name>A0A6L9UE17_9HYPH</name>
<evidence type="ECO:0000256" key="13">
    <source>
        <dbReference type="ARBA" id="ARBA00049456"/>
    </source>
</evidence>
<evidence type="ECO:0000256" key="3">
    <source>
        <dbReference type="ARBA" id="ARBA00022643"/>
    </source>
</evidence>
<comment type="subcellular location">
    <subcellularLocation>
        <location evidence="1">Cytoplasm</location>
    </subcellularLocation>
</comment>
<comment type="caution">
    <text evidence="17">The sequence shown here is derived from an EMBL/GenBank/DDBJ whole genome shotgun (WGS) entry which is preliminary data.</text>
</comment>
<comment type="catalytic activity">
    <reaction evidence="13">
        <text>dibenzothiophene + 2 FMNH2 + 2 O2 = dibenzothiophene 5,5-dioxide + 2 FMN + 2 H2O + 2 H(+)</text>
        <dbReference type="Rhea" id="RHEA:49072"/>
        <dbReference type="ChEBI" id="CHEBI:15377"/>
        <dbReference type="ChEBI" id="CHEBI:15378"/>
        <dbReference type="ChEBI" id="CHEBI:15379"/>
        <dbReference type="ChEBI" id="CHEBI:23681"/>
        <dbReference type="ChEBI" id="CHEBI:57618"/>
        <dbReference type="ChEBI" id="CHEBI:58210"/>
        <dbReference type="ChEBI" id="CHEBI:90356"/>
        <dbReference type="EC" id="1.14.14.21"/>
    </reaction>
</comment>
<feature type="domain" description="Acyl-CoA oxidase/dehydrogenase middle" evidence="14">
    <location>
        <begin position="133"/>
        <end position="216"/>
    </location>
</feature>
<evidence type="ECO:0000259" key="16">
    <source>
        <dbReference type="Pfam" id="PF08028"/>
    </source>
</evidence>
<dbReference type="PIRSF" id="PIRSF016578">
    <property type="entry name" value="HsaA"/>
    <property type="match status" value="1"/>
</dbReference>
<dbReference type="GO" id="GO:0050660">
    <property type="term" value="F:flavin adenine dinucleotide binding"/>
    <property type="evidence" value="ECO:0007669"/>
    <property type="project" value="InterPro"/>
</dbReference>
<gene>
    <name evidence="17" type="ORF">GR212_30465</name>
</gene>
<dbReference type="PANTHER" id="PTHR43884">
    <property type="entry name" value="ACYL-COA DEHYDROGENASE"/>
    <property type="match status" value="1"/>
</dbReference>
<sequence>MTRISDGWGSGPSARYDEIAAHFRPIFERIAQTAIERDQERRLPFREVEWLREAGFGGLRIPKAYGGSELTLPELFALLIELSAADPNITNIFRSHQGFTEDLLNAPHDQWRDEWLSRLGGGEMIGSGFSELAGAKVGDYATTIVTDGDGYRLNGEKFYTTGSIYADWINLGAVDGSGEPIAALVPTSAAGVEILDDWDGFGQALSGSGTARFKDVRLESFHIKPNSARFPYTTAFFQLVHLASLAGIGRAAAGELSRHVGARARIYPRGNGAASAEDPQVLEVVGRVRGPAYAAGAIVLNVATALQRSYEANLAGVDPTETDIHLLAEIETSQSVTVISKLILEATTVLFDALGASAAKRATALDRHWRNARTITSHNPRIYHDRVVGEFAVSGKKPVAVGYRKIITPFSTTSEVAELGGV</sequence>
<dbReference type="SUPFAM" id="SSF47203">
    <property type="entry name" value="Acyl-CoA dehydrogenase C-terminal domain-like"/>
    <property type="match status" value="1"/>
</dbReference>
<keyword evidence="6 17" id="KW-0503">Monooxygenase</keyword>
<dbReference type="EC" id="1.14.14.21" evidence="9"/>
<dbReference type="Gene3D" id="2.40.110.10">
    <property type="entry name" value="Butyryl-CoA Dehydrogenase, subunit A, domain 2"/>
    <property type="match status" value="1"/>
</dbReference>
<dbReference type="Proteomes" id="UP000483035">
    <property type="component" value="Unassembled WGS sequence"/>
</dbReference>
<dbReference type="InterPro" id="IPR036250">
    <property type="entry name" value="AcylCo_DH-like_C"/>
</dbReference>
<evidence type="ECO:0000256" key="2">
    <source>
        <dbReference type="ARBA" id="ARBA00022630"/>
    </source>
</evidence>
<dbReference type="InterPro" id="IPR006091">
    <property type="entry name" value="Acyl-CoA_Oxase/DH_mid-dom"/>
</dbReference>
<proteinExistence type="inferred from homology"/>
<evidence type="ECO:0000256" key="4">
    <source>
        <dbReference type="ARBA" id="ARBA00022741"/>
    </source>
</evidence>
<keyword evidence="3" id="KW-0288">FMN</keyword>
<dbReference type="AlphaFoldDB" id="A0A6L9UE17"/>
<dbReference type="RefSeq" id="WP_163992609.1">
    <property type="nucleotide sequence ID" value="NZ_WUEY01000023.1"/>
</dbReference>
<dbReference type="InterPro" id="IPR009100">
    <property type="entry name" value="AcylCoA_DH/oxidase_NM_dom_sf"/>
</dbReference>
<dbReference type="Pfam" id="PF08028">
    <property type="entry name" value="Acyl-CoA_dh_2"/>
    <property type="match status" value="1"/>
</dbReference>
<evidence type="ECO:0000256" key="11">
    <source>
        <dbReference type="ARBA" id="ARBA00047859"/>
    </source>
</evidence>
<dbReference type="Pfam" id="PF02771">
    <property type="entry name" value="Acyl-CoA_dh_N"/>
    <property type="match status" value="1"/>
</dbReference>
<dbReference type="InterPro" id="IPR013107">
    <property type="entry name" value="Acyl-CoA_DH_C"/>
</dbReference>
<dbReference type="EMBL" id="WUEY01000023">
    <property type="protein sequence ID" value="NEI73884.1"/>
    <property type="molecule type" value="Genomic_DNA"/>
</dbReference>
<dbReference type="Pfam" id="PF02770">
    <property type="entry name" value="Acyl-CoA_dh_M"/>
    <property type="match status" value="1"/>
</dbReference>
<feature type="domain" description="Acyl-CoA dehydrogenase/oxidase N-terminal" evidence="15">
    <location>
        <begin position="28"/>
        <end position="123"/>
    </location>
</feature>
<evidence type="ECO:0000256" key="10">
    <source>
        <dbReference type="ARBA" id="ARBA00034345"/>
    </source>
</evidence>
<evidence type="ECO:0000259" key="15">
    <source>
        <dbReference type="Pfam" id="PF02771"/>
    </source>
</evidence>
<evidence type="ECO:0000259" key="14">
    <source>
        <dbReference type="Pfam" id="PF02770"/>
    </source>
</evidence>
<evidence type="ECO:0000256" key="1">
    <source>
        <dbReference type="ARBA" id="ARBA00004496"/>
    </source>
</evidence>
<dbReference type="GO" id="GO:0008470">
    <property type="term" value="F:3-methylbutanoyl-CoA dehydrogenase activity"/>
    <property type="evidence" value="ECO:0007669"/>
    <property type="project" value="TreeGrafter"/>
</dbReference>
<dbReference type="GO" id="GO:0006552">
    <property type="term" value="P:L-leucine catabolic process"/>
    <property type="evidence" value="ECO:0007669"/>
    <property type="project" value="TreeGrafter"/>
</dbReference>
<dbReference type="Gene3D" id="1.10.540.10">
    <property type="entry name" value="Acyl-CoA dehydrogenase/oxidase, N-terminal domain"/>
    <property type="match status" value="1"/>
</dbReference>
<comment type="pathway">
    <text evidence="7">Sulfur metabolism; dibenzothiophene degradation.</text>
</comment>
<protein>
    <recommendedName>
        <fullName evidence="10">Dibenzothiophene monooxygenase</fullName>
        <ecNumber evidence="9">1.14.14.21</ecNumber>
    </recommendedName>
</protein>
<evidence type="ECO:0000256" key="9">
    <source>
        <dbReference type="ARBA" id="ARBA00034328"/>
    </source>
</evidence>
<evidence type="ECO:0000313" key="17">
    <source>
        <dbReference type="EMBL" id="NEI73884.1"/>
    </source>
</evidence>
<organism evidence="17 18">
    <name type="scientific">Rhizobium lusitanum</name>
    <dbReference type="NCBI Taxonomy" id="293958"/>
    <lineage>
        <taxon>Bacteria</taxon>
        <taxon>Pseudomonadati</taxon>
        <taxon>Pseudomonadota</taxon>
        <taxon>Alphaproteobacteria</taxon>
        <taxon>Hyphomicrobiales</taxon>
        <taxon>Rhizobiaceae</taxon>
        <taxon>Rhizobium/Agrobacterium group</taxon>
        <taxon>Rhizobium</taxon>
    </lineage>
</organism>
<accession>A0A6L9UE17</accession>